<dbReference type="EMBL" id="EF677317">
    <property type="protein sequence ID" value="ABR17150.1"/>
    <property type="molecule type" value="mRNA"/>
</dbReference>
<evidence type="ECO:0000256" key="1">
    <source>
        <dbReference type="SAM" id="SignalP"/>
    </source>
</evidence>
<feature type="chain" id="PRO_5002874373" evidence="1">
    <location>
        <begin position="22"/>
        <end position="117"/>
    </location>
</feature>
<proteinExistence type="evidence at transcript level"/>
<dbReference type="AlphaFoldDB" id="B8LNC0"/>
<accession>B8LNC0</accession>
<feature type="signal peptide" evidence="1">
    <location>
        <begin position="1"/>
        <end position="21"/>
    </location>
</feature>
<protein>
    <submittedName>
        <fullName evidence="2">Uncharacterized protein</fullName>
    </submittedName>
</protein>
<sequence length="117" mass="13601">MRGSRWIWRFRFQIFCRRASTATPSLFSSPFASTALILRLSLPLSRNSAEKLPPSTNTKTNLKVGTDSPSNMIFVTLNRIYSAHLLLALIRQNVRLLFPEWNIILDQFVHRYNSLYK</sequence>
<evidence type="ECO:0000313" key="2">
    <source>
        <dbReference type="EMBL" id="ABR17150.1"/>
    </source>
</evidence>
<keyword evidence="1" id="KW-0732">Signal</keyword>
<organism evidence="2">
    <name type="scientific">Picea sitchensis</name>
    <name type="common">Sitka spruce</name>
    <name type="synonym">Pinus sitchensis</name>
    <dbReference type="NCBI Taxonomy" id="3332"/>
    <lineage>
        <taxon>Eukaryota</taxon>
        <taxon>Viridiplantae</taxon>
        <taxon>Streptophyta</taxon>
        <taxon>Embryophyta</taxon>
        <taxon>Tracheophyta</taxon>
        <taxon>Spermatophyta</taxon>
        <taxon>Pinopsida</taxon>
        <taxon>Pinidae</taxon>
        <taxon>Conifers I</taxon>
        <taxon>Pinales</taxon>
        <taxon>Pinaceae</taxon>
        <taxon>Picea</taxon>
    </lineage>
</organism>
<reference evidence="2" key="1">
    <citation type="submission" date="2007-06" db="EMBL/GenBank/DDBJ databases">
        <title>Full length cDNA sequences from Sitka Spruce (Picea sitchensis).</title>
        <authorList>
            <person name="Ralph S.G."/>
            <person name="Chun H.E."/>
            <person name="Liao N."/>
            <person name="Ali J."/>
            <person name="Reid K."/>
            <person name="Kolosova N."/>
            <person name="Cooper N."/>
            <person name="Cullis C."/>
            <person name="Jancsik S."/>
            <person name="Moore R."/>
            <person name="Mayo M."/>
            <person name="Wagner S."/>
            <person name="Holt R.A."/>
            <person name="Jones S.J.M."/>
            <person name="Marra M.A."/>
            <person name="Ritland C.E."/>
            <person name="Ritland K."/>
            <person name="Bohlmann J."/>
        </authorList>
    </citation>
    <scope>NUCLEOTIDE SEQUENCE</scope>
    <source>
        <tissue evidence="2">Green portion of the leader tissue</tissue>
    </source>
</reference>
<name>B8LNC0_PICSI</name>